<keyword evidence="3" id="KW-1185">Reference proteome</keyword>
<gene>
    <name evidence="2" type="ORF">ADCFC_11730</name>
</gene>
<accession>A0A6F8SKW3</accession>
<evidence type="ECO:0000313" key="3">
    <source>
        <dbReference type="Proteomes" id="UP000501727"/>
    </source>
</evidence>
<evidence type="ECO:0000256" key="1">
    <source>
        <dbReference type="SAM" id="Phobius"/>
    </source>
</evidence>
<evidence type="ECO:0000313" key="2">
    <source>
        <dbReference type="EMBL" id="BCA88675.1"/>
    </source>
</evidence>
<sequence length="90" mass="9935">MATFIFDLIVGGLLSLFTFLLGLFPSVNVDDFVFEPPEGVREVLSALNWFVPVSDLMAVFGIWLGLVLVANAVVVFSKLTDRAQSERPMK</sequence>
<feature type="transmembrane region" description="Helical" evidence="1">
    <location>
        <begin position="53"/>
        <end position="77"/>
    </location>
</feature>
<protein>
    <submittedName>
        <fullName evidence="2">Uncharacterized protein</fullName>
    </submittedName>
</protein>
<keyword evidence="1" id="KW-0812">Transmembrane</keyword>
<name>A0A6F8SKW3_9ACTN</name>
<organism evidence="2 3">
    <name type="scientific">Adlercreutzia hattorii</name>
    <dbReference type="NCBI Taxonomy" id="2707299"/>
    <lineage>
        <taxon>Bacteria</taxon>
        <taxon>Bacillati</taxon>
        <taxon>Actinomycetota</taxon>
        <taxon>Coriobacteriia</taxon>
        <taxon>Eggerthellales</taxon>
        <taxon>Eggerthellaceae</taxon>
        <taxon>Adlercreutzia</taxon>
    </lineage>
</organism>
<reference evidence="3" key="2">
    <citation type="submission" date="2020-03" db="EMBL/GenBank/DDBJ databases">
        <title>Complete Genome Sequence of Adlercreutzia sp. strain 8CFCBH1 Producing Equol, Isolated from Healthy Japanese Feces.</title>
        <authorList>
            <person name="Ogata Y."/>
            <person name="Sakamoto M."/>
            <person name="Ohkuma M."/>
            <person name="Hattori M."/>
            <person name="Suda W."/>
        </authorList>
    </citation>
    <scope>NUCLEOTIDE SEQUENCE [LARGE SCALE GENOMIC DNA]</scope>
    <source>
        <strain evidence="3">8CFCBH1</strain>
    </source>
</reference>
<dbReference type="EMBL" id="AP022829">
    <property type="protein sequence ID" value="BCA88675.1"/>
    <property type="molecule type" value="Genomic_DNA"/>
</dbReference>
<dbReference type="AlphaFoldDB" id="A0A6F8SKW3"/>
<dbReference type="KEGG" id="ahat:ADCFC_12940"/>
<keyword evidence="1" id="KW-1133">Transmembrane helix</keyword>
<proteinExistence type="predicted"/>
<reference evidence="3" key="1">
    <citation type="journal article" date="2020" name="Microbiol. Resour. Announc.">
        <title>Complete Genome Sequence of Adlercreutzia sp. Strain 8CFCBH1, a Potent Producer of Equol, Isolated from Healthy Japanese Feces.</title>
        <authorList>
            <person name="Ogata Y."/>
            <person name="Sakamoto M."/>
            <person name="Ohkuma M."/>
            <person name="Hattori M."/>
            <person name="Suda W."/>
        </authorList>
    </citation>
    <scope>NUCLEOTIDE SEQUENCE [LARGE SCALE GENOMIC DNA]</scope>
    <source>
        <strain evidence="3">8CFCBH1</strain>
    </source>
</reference>
<dbReference type="Proteomes" id="UP000501727">
    <property type="component" value="Chromosome"/>
</dbReference>
<keyword evidence="1" id="KW-0472">Membrane</keyword>
<dbReference type="RefSeq" id="WP_173113007.1">
    <property type="nucleotide sequence ID" value="NZ_AP022829.1"/>
</dbReference>